<keyword evidence="3 12" id="KW-0949">S-adenosyl-L-methionine</keyword>
<keyword evidence="8 12" id="KW-0342">GTP-binding</keyword>
<dbReference type="InterPro" id="IPR010505">
    <property type="entry name" value="MoaA_twitch"/>
</dbReference>
<comment type="caution">
    <text evidence="14">The sequence shown here is derived from an EMBL/GenBank/DDBJ whole genome shotgun (WGS) entry which is preliminary data.</text>
</comment>
<evidence type="ECO:0000256" key="1">
    <source>
        <dbReference type="ARBA" id="ARBA00012167"/>
    </source>
</evidence>
<feature type="binding site" evidence="12">
    <location>
        <position position="156"/>
    </location>
    <ligand>
        <name>GTP</name>
        <dbReference type="ChEBI" id="CHEBI:37565"/>
    </ligand>
</feature>
<evidence type="ECO:0000256" key="10">
    <source>
        <dbReference type="ARBA" id="ARBA00023239"/>
    </source>
</evidence>
<evidence type="ECO:0000256" key="11">
    <source>
        <dbReference type="ARBA" id="ARBA00048697"/>
    </source>
</evidence>
<evidence type="ECO:0000256" key="3">
    <source>
        <dbReference type="ARBA" id="ARBA00022691"/>
    </source>
</evidence>
<dbReference type="AlphaFoldDB" id="A0A6V8P304"/>
<keyword evidence="15" id="KW-1185">Reference proteome</keyword>
<keyword evidence="9 12" id="KW-0501">Molybdenum cofactor biosynthesis</keyword>
<dbReference type="CDD" id="cd01335">
    <property type="entry name" value="Radical_SAM"/>
    <property type="match status" value="1"/>
</dbReference>
<dbReference type="RefSeq" id="WP_176233050.1">
    <property type="nucleotide sequence ID" value="NZ_BLRY01000009.1"/>
</dbReference>
<dbReference type="NCBIfam" id="NF001199">
    <property type="entry name" value="PRK00164.2-1"/>
    <property type="match status" value="1"/>
</dbReference>
<comment type="similarity">
    <text evidence="12">Belongs to the radical SAM superfamily. MoaA family.</text>
</comment>
<dbReference type="GO" id="GO:1904047">
    <property type="term" value="F:S-adenosyl-L-methionine binding"/>
    <property type="evidence" value="ECO:0007669"/>
    <property type="project" value="UniProtKB-UniRule"/>
</dbReference>
<dbReference type="UniPathway" id="UPA00344"/>
<dbReference type="SFLD" id="SFLDG01383">
    <property type="entry name" value="cyclic_pyranopterin_phosphate"/>
    <property type="match status" value="1"/>
</dbReference>
<dbReference type="GO" id="GO:0061799">
    <property type="term" value="F:cyclic pyranopterin monophosphate synthase activity"/>
    <property type="evidence" value="ECO:0007669"/>
    <property type="project" value="TreeGrafter"/>
</dbReference>
<dbReference type="GO" id="GO:0006777">
    <property type="term" value="P:Mo-molybdopterin cofactor biosynthetic process"/>
    <property type="evidence" value="ECO:0007669"/>
    <property type="project" value="UniProtKB-UniRule"/>
</dbReference>
<dbReference type="InterPro" id="IPR050105">
    <property type="entry name" value="MoCo_biosynth_MoaA/MoaC"/>
</dbReference>
<dbReference type="PANTHER" id="PTHR22960">
    <property type="entry name" value="MOLYBDOPTERIN COFACTOR SYNTHESIS PROTEIN A"/>
    <property type="match status" value="1"/>
</dbReference>
<comment type="cofactor">
    <cofactor evidence="12">
        <name>[4Fe-4S] cluster</name>
        <dbReference type="ChEBI" id="CHEBI:49883"/>
    </cofactor>
    <text evidence="12">Binds 2 [4Fe-4S] clusters. Binds 1 [4Fe-4S] cluster coordinated with 3 cysteines and an exchangeable S-adenosyl-L-methionine and 1 [4Fe-4S] cluster coordinated with 3 cysteines and the GTP-derived substrate.</text>
</comment>
<keyword evidence="5 12" id="KW-0547">Nucleotide-binding</keyword>
<keyword evidence="6 12" id="KW-0408">Iron</keyword>
<evidence type="ECO:0000313" key="14">
    <source>
        <dbReference type="EMBL" id="GFP26922.1"/>
    </source>
</evidence>
<feature type="binding site" evidence="12">
    <location>
        <position position="26"/>
    </location>
    <ligand>
        <name>[4Fe-4S] cluster</name>
        <dbReference type="ChEBI" id="CHEBI:49883"/>
        <label>1</label>
        <note>4Fe-4S-S-AdoMet</note>
    </ligand>
</feature>
<dbReference type="InterPro" id="IPR007197">
    <property type="entry name" value="rSAM"/>
</dbReference>
<dbReference type="CDD" id="cd21117">
    <property type="entry name" value="Twitch_MoaA"/>
    <property type="match status" value="1"/>
</dbReference>
<comment type="pathway">
    <text evidence="12">Cofactor biosynthesis; molybdopterin biosynthesis.</text>
</comment>
<feature type="binding site" evidence="12">
    <location>
        <position position="28"/>
    </location>
    <ligand>
        <name>S-adenosyl-L-methionine</name>
        <dbReference type="ChEBI" id="CHEBI:59789"/>
    </ligand>
</feature>
<feature type="binding site" evidence="12">
    <location>
        <position position="120"/>
    </location>
    <ligand>
        <name>S-adenosyl-L-methionine</name>
        <dbReference type="ChEBI" id="CHEBI:59789"/>
    </ligand>
</feature>
<evidence type="ECO:0000256" key="5">
    <source>
        <dbReference type="ARBA" id="ARBA00022741"/>
    </source>
</evidence>
<comment type="subunit">
    <text evidence="12">Monomer and homodimer.</text>
</comment>
<name>A0A6V8P304_9ACTN</name>
<keyword evidence="2 12" id="KW-0004">4Fe-4S</keyword>
<feature type="binding site" evidence="12">
    <location>
        <position position="272"/>
    </location>
    <ligand>
        <name>[4Fe-4S] cluster</name>
        <dbReference type="ChEBI" id="CHEBI:49883"/>
        <label>2</label>
        <note>4Fe-4S-substrate</note>
    </ligand>
</feature>
<dbReference type="GO" id="GO:0046872">
    <property type="term" value="F:metal ion binding"/>
    <property type="evidence" value="ECO:0007669"/>
    <property type="project" value="UniProtKB-KW"/>
</dbReference>
<feature type="binding site" evidence="12">
    <location>
        <begin position="260"/>
        <end position="262"/>
    </location>
    <ligand>
        <name>GTP</name>
        <dbReference type="ChEBI" id="CHEBI:37565"/>
    </ligand>
</feature>
<dbReference type="InterPro" id="IPR058240">
    <property type="entry name" value="rSAM_sf"/>
</dbReference>
<evidence type="ECO:0000256" key="6">
    <source>
        <dbReference type="ARBA" id="ARBA00023004"/>
    </source>
</evidence>
<evidence type="ECO:0000256" key="2">
    <source>
        <dbReference type="ARBA" id="ARBA00022485"/>
    </source>
</evidence>
<dbReference type="Proteomes" id="UP000591948">
    <property type="component" value="Unassembled WGS sequence"/>
</dbReference>
<comment type="catalytic activity">
    <reaction evidence="11 12">
        <text>GTP + AH2 + S-adenosyl-L-methionine = (8S)-3',8-cyclo-7,8-dihydroguanosine 5'-triphosphate + 5'-deoxyadenosine + L-methionine + A + H(+)</text>
        <dbReference type="Rhea" id="RHEA:49576"/>
        <dbReference type="ChEBI" id="CHEBI:13193"/>
        <dbReference type="ChEBI" id="CHEBI:15378"/>
        <dbReference type="ChEBI" id="CHEBI:17319"/>
        <dbReference type="ChEBI" id="CHEBI:17499"/>
        <dbReference type="ChEBI" id="CHEBI:37565"/>
        <dbReference type="ChEBI" id="CHEBI:57844"/>
        <dbReference type="ChEBI" id="CHEBI:59789"/>
        <dbReference type="ChEBI" id="CHEBI:131766"/>
        <dbReference type="EC" id="4.1.99.22"/>
    </reaction>
</comment>
<dbReference type="HAMAP" id="MF_01225_B">
    <property type="entry name" value="MoaA_B"/>
    <property type="match status" value="1"/>
</dbReference>
<feature type="binding site" evidence="12">
    <location>
        <position position="258"/>
    </location>
    <ligand>
        <name>[4Fe-4S] cluster</name>
        <dbReference type="ChEBI" id="CHEBI:49883"/>
        <label>2</label>
        <note>4Fe-4S-substrate</note>
    </ligand>
</feature>
<dbReference type="InterPro" id="IPR040064">
    <property type="entry name" value="MoaA-like"/>
</dbReference>
<sequence>MELWDNYSRKIDYLRLSITDRCNLRCIYCRPGLIKAQQERKDLLTYEEILRLVRCAVEVGISKIRLTGGEPLIRRDIVDLIRAIICIPGVRDLSLTTNGILLPYYIDGLVAAGLKRINISLDTLDPQLFRTMTGGRLEDALKGLRWAQERGLNPIKINVVVLAGINDDLEPFARMSMEEEVYIRFIEYMPLESTNLATGDSMRGLSYQEMLEKLSSYGSLRPTANPEGAGPATYFRYQGARGIIGLICSESNCFCQSCNRLRVTSDGKLKTCLFGSEELDLKNYLRDGSTDEQLKGFLISSLARKPQKRSQKFLSRDMSEVGG</sequence>
<dbReference type="PROSITE" id="PS51918">
    <property type="entry name" value="RADICAL_SAM"/>
    <property type="match status" value="1"/>
</dbReference>
<comment type="function">
    <text evidence="12">Catalyzes the cyclization of GTP to (8S)-3',8-cyclo-7,8-dihydroguanosine 5'-triphosphate.</text>
</comment>
<evidence type="ECO:0000259" key="13">
    <source>
        <dbReference type="PROSITE" id="PS51918"/>
    </source>
</evidence>
<dbReference type="SFLD" id="SFLDG01067">
    <property type="entry name" value="SPASM/twitch_domain_containing"/>
    <property type="match status" value="1"/>
</dbReference>
<dbReference type="PROSITE" id="PS01305">
    <property type="entry name" value="MOAA_NIFB_PQQE"/>
    <property type="match status" value="1"/>
</dbReference>
<evidence type="ECO:0000313" key="15">
    <source>
        <dbReference type="Proteomes" id="UP000591948"/>
    </source>
</evidence>
<dbReference type="SFLD" id="SFLDG01386">
    <property type="entry name" value="main_SPASM_domain-containing"/>
    <property type="match status" value="1"/>
</dbReference>
<keyword evidence="10 12" id="KW-0456">Lyase</keyword>
<feature type="binding site" evidence="12">
    <location>
        <position position="65"/>
    </location>
    <ligand>
        <name>GTP</name>
        <dbReference type="ChEBI" id="CHEBI:37565"/>
    </ligand>
</feature>
<keyword evidence="4 12" id="KW-0479">Metal-binding</keyword>
<organism evidence="14 15">
    <name type="scientific">Candidatus Hakubella thermalkaliphila</name>
    <dbReference type="NCBI Taxonomy" id="2754717"/>
    <lineage>
        <taxon>Bacteria</taxon>
        <taxon>Bacillati</taxon>
        <taxon>Actinomycetota</taxon>
        <taxon>Actinomycetota incertae sedis</taxon>
        <taxon>Candidatus Hakubellales</taxon>
        <taxon>Candidatus Hakubellaceae</taxon>
        <taxon>Candidatus Hakubella</taxon>
    </lineage>
</organism>
<dbReference type="GO" id="GO:0061798">
    <property type="term" value="F:GTP 3',8'-cyclase activity"/>
    <property type="evidence" value="ECO:0007669"/>
    <property type="project" value="UniProtKB-UniRule"/>
</dbReference>
<dbReference type="GO" id="GO:0051539">
    <property type="term" value="F:4 iron, 4 sulfur cluster binding"/>
    <property type="evidence" value="ECO:0007669"/>
    <property type="project" value="UniProtKB-UniRule"/>
</dbReference>
<feature type="binding site" evidence="12">
    <location>
        <position position="69"/>
    </location>
    <ligand>
        <name>S-adenosyl-L-methionine</name>
        <dbReference type="ChEBI" id="CHEBI:59789"/>
    </ligand>
</feature>
<evidence type="ECO:0000256" key="12">
    <source>
        <dbReference type="HAMAP-Rule" id="MF_01225"/>
    </source>
</evidence>
<accession>A0A6V8P304</accession>
<feature type="binding site" evidence="12">
    <location>
        <position position="96"/>
    </location>
    <ligand>
        <name>GTP</name>
        <dbReference type="ChEBI" id="CHEBI:37565"/>
    </ligand>
</feature>
<dbReference type="InterPro" id="IPR013483">
    <property type="entry name" value="MoaA"/>
</dbReference>
<feature type="domain" description="Radical SAM core" evidence="13">
    <location>
        <begin position="6"/>
        <end position="221"/>
    </location>
</feature>
<reference evidence="14 15" key="1">
    <citation type="journal article" date="2020" name="Front. Microbiol.">
        <title>Single-cell genomics of novel Actinobacteria with the Wood-Ljungdahl pathway discovered in a serpentinizing system.</title>
        <authorList>
            <person name="Merino N."/>
            <person name="Kawai M."/>
            <person name="Boyd E.S."/>
            <person name="Colman D.R."/>
            <person name="McGlynn S.E."/>
            <person name="Nealson K.H."/>
            <person name="Kurokawa K."/>
            <person name="Hongoh Y."/>
        </authorList>
    </citation>
    <scope>NUCLEOTIDE SEQUENCE [LARGE SCALE GENOMIC DNA]</scope>
    <source>
        <strain evidence="14 15">S33</strain>
    </source>
</reference>
<feature type="binding site" evidence="12">
    <location>
        <position position="29"/>
    </location>
    <ligand>
        <name>[4Fe-4S] cluster</name>
        <dbReference type="ChEBI" id="CHEBI:49883"/>
        <label>1</label>
        <note>4Fe-4S-S-AdoMet</note>
    </ligand>
</feature>
<evidence type="ECO:0000256" key="4">
    <source>
        <dbReference type="ARBA" id="ARBA00022723"/>
    </source>
</evidence>
<evidence type="ECO:0000256" key="7">
    <source>
        <dbReference type="ARBA" id="ARBA00023014"/>
    </source>
</evidence>
<dbReference type="NCBIfam" id="TIGR02666">
    <property type="entry name" value="moaA"/>
    <property type="match status" value="1"/>
</dbReference>
<dbReference type="SFLD" id="SFLDS00029">
    <property type="entry name" value="Radical_SAM"/>
    <property type="match status" value="1"/>
</dbReference>
<feature type="binding site" evidence="12">
    <location>
        <position position="189"/>
    </location>
    <ligand>
        <name>S-adenosyl-L-methionine</name>
        <dbReference type="ChEBI" id="CHEBI:59789"/>
    </ligand>
</feature>
<dbReference type="Pfam" id="PF06463">
    <property type="entry name" value="Mob_synth_C"/>
    <property type="match status" value="1"/>
</dbReference>
<dbReference type="Pfam" id="PF04055">
    <property type="entry name" value="Radical_SAM"/>
    <property type="match status" value="1"/>
</dbReference>
<evidence type="ECO:0000256" key="8">
    <source>
        <dbReference type="ARBA" id="ARBA00023134"/>
    </source>
</evidence>
<feature type="binding site" evidence="12">
    <location>
        <position position="22"/>
    </location>
    <ligand>
        <name>[4Fe-4S] cluster</name>
        <dbReference type="ChEBI" id="CHEBI:49883"/>
        <label>1</label>
        <note>4Fe-4S-S-AdoMet</note>
    </ligand>
</feature>
<feature type="binding site" evidence="12">
    <location>
        <position position="255"/>
    </location>
    <ligand>
        <name>[4Fe-4S] cluster</name>
        <dbReference type="ChEBI" id="CHEBI:49883"/>
        <label>2</label>
        <note>4Fe-4S-substrate</note>
    </ligand>
</feature>
<dbReference type="InterPro" id="IPR000385">
    <property type="entry name" value="MoaA_NifB_PqqE_Fe-S-bd_CS"/>
</dbReference>
<dbReference type="SMART" id="SM00729">
    <property type="entry name" value="Elp3"/>
    <property type="match status" value="1"/>
</dbReference>
<dbReference type="PANTHER" id="PTHR22960:SF0">
    <property type="entry name" value="MOLYBDENUM COFACTOR BIOSYNTHESIS PROTEIN 1"/>
    <property type="match status" value="1"/>
</dbReference>
<dbReference type="InterPro" id="IPR006638">
    <property type="entry name" value="Elp3/MiaA/NifB-like_rSAM"/>
</dbReference>
<dbReference type="EC" id="4.1.99.22" evidence="1 12"/>
<protein>
    <recommendedName>
        <fullName evidence="1 12">GTP 3',8-cyclase</fullName>
        <ecNumber evidence="1 12">4.1.99.22</ecNumber>
    </recommendedName>
    <alternativeName>
        <fullName evidence="12">Molybdenum cofactor biosynthesis protein A</fullName>
    </alternativeName>
</protein>
<dbReference type="Gene3D" id="3.20.20.70">
    <property type="entry name" value="Aldolase class I"/>
    <property type="match status" value="1"/>
</dbReference>
<dbReference type="GO" id="GO:0005525">
    <property type="term" value="F:GTP binding"/>
    <property type="evidence" value="ECO:0007669"/>
    <property type="project" value="UniProtKB-UniRule"/>
</dbReference>
<proteinExistence type="inferred from homology"/>
<dbReference type="EMBL" id="BLRY01000009">
    <property type="protein sequence ID" value="GFP26922.1"/>
    <property type="molecule type" value="Genomic_DNA"/>
</dbReference>
<feature type="binding site" evidence="12">
    <location>
        <position position="15"/>
    </location>
    <ligand>
        <name>GTP</name>
        <dbReference type="ChEBI" id="CHEBI:37565"/>
    </ligand>
</feature>
<evidence type="ECO:0000256" key="9">
    <source>
        <dbReference type="ARBA" id="ARBA00023150"/>
    </source>
</evidence>
<keyword evidence="7 12" id="KW-0411">Iron-sulfur</keyword>
<dbReference type="SUPFAM" id="SSF102114">
    <property type="entry name" value="Radical SAM enzymes"/>
    <property type="match status" value="1"/>
</dbReference>
<gene>
    <name evidence="12" type="primary">moaA</name>
    <name evidence="14" type="ORF">HKBW3S33_00335</name>
</gene>
<dbReference type="InterPro" id="IPR013785">
    <property type="entry name" value="Aldolase_TIM"/>
</dbReference>